<reference evidence="1" key="1">
    <citation type="submission" date="2020-09" db="EMBL/GenBank/DDBJ databases">
        <title>Genome-Enabled Discovery of Anthraquinone Biosynthesis in Senna tora.</title>
        <authorList>
            <person name="Kang S.-H."/>
            <person name="Pandey R.P."/>
            <person name="Lee C.-M."/>
            <person name="Sim J.-S."/>
            <person name="Jeong J.-T."/>
            <person name="Choi B.-S."/>
            <person name="Jung M."/>
            <person name="Ginzburg D."/>
            <person name="Zhao K."/>
            <person name="Won S.Y."/>
            <person name="Oh T.-J."/>
            <person name="Yu Y."/>
            <person name="Kim N.-H."/>
            <person name="Lee O.R."/>
            <person name="Lee T.-H."/>
            <person name="Bashyal P."/>
            <person name="Kim T.-S."/>
            <person name="Lee W.-H."/>
            <person name="Kawkins C."/>
            <person name="Kim C.-K."/>
            <person name="Kim J.S."/>
            <person name="Ahn B.O."/>
            <person name="Rhee S.Y."/>
            <person name="Sohng J.K."/>
        </authorList>
    </citation>
    <scope>NUCLEOTIDE SEQUENCE</scope>
    <source>
        <tissue evidence="1">Leaf</tissue>
    </source>
</reference>
<comment type="caution">
    <text evidence="1">The sequence shown here is derived from an EMBL/GenBank/DDBJ whole genome shotgun (WGS) entry which is preliminary data.</text>
</comment>
<accession>A0A834T7J8</accession>
<evidence type="ECO:0000313" key="2">
    <source>
        <dbReference type="Proteomes" id="UP000634136"/>
    </source>
</evidence>
<name>A0A834T7J8_9FABA</name>
<evidence type="ECO:0000313" key="1">
    <source>
        <dbReference type="EMBL" id="KAF7816536.1"/>
    </source>
</evidence>
<proteinExistence type="predicted"/>
<sequence>MGIEFPNSDSFRLRLIQRRIGIEGGIARIMMNFSVWFVT</sequence>
<dbReference type="Proteomes" id="UP000634136">
    <property type="component" value="Unassembled WGS sequence"/>
</dbReference>
<dbReference type="AlphaFoldDB" id="A0A834T7J8"/>
<dbReference type="EMBL" id="JAAIUW010000009">
    <property type="protein sequence ID" value="KAF7816536.1"/>
    <property type="molecule type" value="Genomic_DNA"/>
</dbReference>
<organism evidence="1 2">
    <name type="scientific">Senna tora</name>
    <dbReference type="NCBI Taxonomy" id="362788"/>
    <lineage>
        <taxon>Eukaryota</taxon>
        <taxon>Viridiplantae</taxon>
        <taxon>Streptophyta</taxon>
        <taxon>Embryophyta</taxon>
        <taxon>Tracheophyta</taxon>
        <taxon>Spermatophyta</taxon>
        <taxon>Magnoliopsida</taxon>
        <taxon>eudicotyledons</taxon>
        <taxon>Gunneridae</taxon>
        <taxon>Pentapetalae</taxon>
        <taxon>rosids</taxon>
        <taxon>fabids</taxon>
        <taxon>Fabales</taxon>
        <taxon>Fabaceae</taxon>
        <taxon>Caesalpinioideae</taxon>
        <taxon>Cassia clade</taxon>
        <taxon>Senna</taxon>
    </lineage>
</organism>
<keyword evidence="2" id="KW-1185">Reference proteome</keyword>
<protein>
    <submittedName>
        <fullName evidence="1">Uncharacterized protein</fullName>
    </submittedName>
</protein>
<gene>
    <name evidence="1" type="ORF">G2W53_030505</name>
</gene>